<dbReference type="GeneID" id="94225197"/>
<dbReference type="Proteomes" id="UP000005238">
    <property type="component" value="Unassembled WGS sequence"/>
</dbReference>
<evidence type="ECO:0000256" key="4">
    <source>
        <dbReference type="ARBA" id="ARBA00022729"/>
    </source>
</evidence>
<evidence type="ECO:0000313" key="8">
    <source>
        <dbReference type="Proteomes" id="UP000005238"/>
    </source>
</evidence>
<dbReference type="EnsemblProtists" id="Phyra73649">
    <property type="protein sequence ID" value="Phyra73649"/>
    <property type="gene ID" value="Phyra73649"/>
</dbReference>
<reference evidence="7" key="2">
    <citation type="submission" date="2015-06" db="UniProtKB">
        <authorList>
            <consortium name="EnsemblProtists"/>
        </authorList>
    </citation>
    <scope>IDENTIFICATION</scope>
    <source>
        <strain evidence="7">Pr102</strain>
    </source>
</reference>
<dbReference type="GeneID" id="94225198"/>
<accession>H3GDK8</accession>
<dbReference type="PROSITE" id="PS51257">
    <property type="entry name" value="PROKAR_LIPOPROTEIN"/>
    <property type="match status" value="1"/>
</dbReference>
<comment type="similarity">
    <text evidence="2 5">Belongs to the RxLR effector family.</text>
</comment>
<reference evidence="8" key="1">
    <citation type="journal article" date="2006" name="Science">
        <title>Phytophthora genome sequences uncover evolutionary origins and mechanisms of pathogenesis.</title>
        <authorList>
            <person name="Tyler B.M."/>
            <person name="Tripathy S."/>
            <person name="Zhang X."/>
            <person name="Dehal P."/>
            <person name="Jiang R.H."/>
            <person name="Aerts A."/>
            <person name="Arredondo F.D."/>
            <person name="Baxter L."/>
            <person name="Bensasson D."/>
            <person name="Beynon J.L."/>
            <person name="Chapman J."/>
            <person name="Damasceno C.M."/>
            <person name="Dorrance A.E."/>
            <person name="Dou D."/>
            <person name="Dickerman A.W."/>
            <person name="Dubchak I.L."/>
            <person name="Garbelotto M."/>
            <person name="Gijzen M."/>
            <person name="Gordon S.G."/>
            <person name="Govers F."/>
            <person name="Grunwald N.J."/>
            <person name="Huang W."/>
            <person name="Ivors K.L."/>
            <person name="Jones R.W."/>
            <person name="Kamoun S."/>
            <person name="Krampis K."/>
            <person name="Lamour K.H."/>
            <person name="Lee M.K."/>
            <person name="McDonald W.H."/>
            <person name="Medina M."/>
            <person name="Meijer H.J."/>
            <person name="Nordberg E.K."/>
            <person name="Maclean D.J."/>
            <person name="Ospina-Giraldo M.D."/>
            <person name="Morris P.F."/>
            <person name="Phuntumart V."/>
            <person name="Putnam N.H."/>
            <person name="Rash S."/>
            <person name="Rose J.K."/>
            <person name="Sakihama Y."/>
            <person name="Salamov A.A."/>
            <person name="Savidor A."/>
            <person name="Scheuring C.F."/>
            <person name="Smith B.M."/>
            <person name="Sobral B.W."/>
            <person name="Terry A."/>
            <person name="Torto-Alalibo T.A."/>
            <person name="Win J."/>
            <person name="Xu Z."/>
            <person name="Zhang H."/>
            <person name="Grigoriev I.V."/>
            <person name="Rokhsar D.S."/>
            <person name="Boore J.L."/>
        </authorList>
    </citation>
    <scope>NUCLEOTIDE SEQUENCE [LARGE SCALE GENOMIC DNA]</scope>
    <source>
        <strain evidence="8">Pr102</strain>
    </source>
</reference>
<dbReference type="EnsemblProtists" id="Phyra73650">
    <property type="protein sequence ID" value="Phyra73650"/>
    <property type="gene ID" value="Phyra73650"/>
</dbReference>
<evidence type="ECO:0000256" key="6">
    <source>
        <dbReference type="SAM" id="MobiDB-lite"/>
    </source>
</evidence>
<dbReference type="HOGENOM" id="CLU_1839128_0_0_1"/>
<evidence type="ECO:0000256" key="3">
    <source>
        <dbReference type="ARBA" id="ARBA00022525"/>
    </source>
</evidence>
<evidence type="ECO:0000256" key="2">
    <source>
        <dbReference type="ARBA" id="ARBA00010400"/>
    </source>
</evidence>
<protein>
    <recommendedName>
        <fullName evidence="5">RxLR effector protein</fullName>
    </recommendedName>
</protein>
<feature type="region of interest" description="Disordered" evidence="6">
    <location>
        <begin position="56"/>
        <end position="87"/>
    </location>
</feature>
<dbReference type="AlphaFoldDB" id="H3GDK8"/>
<dbReference type="InterPro" id="IPR031825">
    <property type="entry name" value="RXLR"/>
</dbReference>
<keyword evidence="8" id="KW-1185">Reference proteome</keyword>
<comment type="function">
    <text evidence="5">Effector that suppresses plant defense responses during pathogen infection.</text>
</comment>
<organism evidence="7 8">
    <name type="scientific">Phytophthora ramorum</name>
    <name type="common">Sudden oak death agent</name>
    <dbReference type="NCBI Taxonomy" id="164328"/>
    <lineage>
        <taxon>Eukaryota</taxon>
        <taxon>Sar</taxon>
        <taxon>Stramenopiles</taxon>
        <taxon>Oomycota</taxon>
        <taxon>Peronosporomycetes</taxon>
        <taxon>Peronosporales</taxon>
        <taxon>Peronosporaceae</taxon>
        <taxon>Phytophthora</taxon>
    </lineage>
</organism>
<dbReference type="RefSeq" id="XP_067748544.1">
    <property type="nucleotide sequence ID" value="XM_067889379.1"/>
</dbReference>
<dbReference type="InParanoid" id="H3GDK8"/>
<comment type="subcellular location">
    <subcellularLocation>
        <location evidence="1 5">Secreted</location>
    </subcellularLocation>
</comment>
<keyword evidence="3 5" id="KW-0964">Secreted</keyword>
<sequence length="140" mass="15447">MRLSYVLLSAAAILLASCETTTAVVTDTAGQTKISHISASDVLQAANVAANAVPSNRRLRAARATRPDDDNDDDDDDDDEERGFSVSADTVRNMLSSKSFRRSTFAEWDQAGRAYNDITKHVTDPTILRKYRKYLGITLY</sequence>
<evidence type="ECO:0000313" key="7">
    <source>
        <dbReference type="EnsemblProtists" id="Phyra73650"/>
    </source>
</evidence>
<dbReference type="EMBL" id="DS566001">
    <property type="status" value="NOT_ANNOTATED_CDS"/>
    <property type="molecule type" value="Genomic_DNA"/>
</dbReference>
<dbReference type="VEuPathDB" id="FungiDB:KRP22_2349"/>
<proteinExistence type="inferred from homology"/>
<dbReference type="Pfam" id="PF16810">
    <property type="entry name" value="RXLR"/>
    <property type="match status" value="1"/>
</dbReference>
<dbReference type="GO" id="GO:0005576">
    <property type="term" value="C:extracellular region"/>
    <property type="evidence" value="ECO:0007669"/>
    <property type="project" value="UniProtKB-SubCell"/>
</dbReference>
<dbReference type="VEuPathDB" id="FungiDB:KRP22_2350"/>
<evidence type="ECO:0000256" key="5">
    <source>
        <dbReference type="RuleBase" id="RU367124"/>
    </source>
</evidence>
<feature type="signal peptide" evidence="5">
    <location>
        <begin position="1"/>
        <end position="23"/>
    </location>
</feature>
<keyword evidence="4 5" id="KW-0732">Signal</keyword>
<dbReference type="VEuPathDB" id="FungiDB:KRP23_4423"/>
<comment type="domain">
    <text evidence="5">The RxLR-dEER motif acts to carry the protein into the host cell cytoplasm through binding to cell surface phosphatidylinositol-3-phosphate.</text>
</comment>
<feature type="chain" id="PRO_5010118869" description="RxLR effector protein" evidence="5">
    <location>
        <begin position="24"/>
        <end position="140"/>
    </location>
</feature>
<name>H3GDK8_PHYRM</name>
<dbReference type="VEuPathDB" id="FungiDB:KRP23_4424"/>
<dbReference type="RefSeq" id="XP_067748545.1">
    <property type="nucleotide sequence ID" value="XM_067889380.1"/>
</dbReference>
<evidence type="ECO:0000256" key="1">
    <source>
        <dbReference type="ARBA" id="ARBA00004613"/>
    </source>
</evidence>
<feature type="compositionally biased region" description="Acidic residues" evidence="6">
    <location>
        <begin position="69"/>
        <end position="81"/>
    </location>
</feature>